<reference evidence="7 8" key="1">
    <citation type="submission" date="2019-01" db="EMBL/GenBank/DDBJ databases">
        <title>Agromyces.</title>
        <authorList>
            <person name="Li J."/>
        </authorList>
    </citation>
    <scope>NUCLEOTIDE SEQUENCE [LARGE SCALE GENOMIC DNA]</scope>
    <source>
        <strain evidence="7 8">DSM 15934</strain>
    </source>
</reference>
<evidence type="ECO:0000313" key="7">
    <source>
        <dbReference type="EMBL" id="RXZ70000.1"/>
    </source>
</evidence>
<name>A0A4Q2KZG9_9MICO</name>
<proteinExistence type="inferred from homology"/>
<feature type="region of interest" description="Disordered" evidence="5">
    <location>
        <begin position="38"/>
        <end position="60"/>
    </location>
</feature>
<gene>
    <name evidence="7" type="primary">rimI</name>
    <name evidence="7" type="ORF">ESP51_11260</name>
</gene>
<keyword evidence="8" id="KW-1185">Reference proteome</keyword>
<dbReference type="AlphaFoldDB" id="A0A4Q2KZG9"/>
<protein>
    <submittedName>
        <fullName evidence="7">Ribosomal-protein-alanine N-acetyltransferase</fullName>
    </submittedName>
</protein>
<dbReference type="Gene3D" id="3.40.630.30">
    <property type="match status" value="1"/>
</dbReference>
<accession>A0A4Q2KZG9</accession>
<keyword evidence="3 7" id="KW-0808">Transferase</keyword>
<keyword evidence="4" id="KW-0012">Acyltransferase</keyword>
<comment type="similarity">
    <text evidence="1">Belongs to the acetyltransferase family. RimI subfamily.</text>
</comment>
<dbReference type="SUPFAM" id="SSF55729">
    <property type="entry name" value="Acyl-CoA N-acyltransferases (Nat)"/>
    <property type="match status" value="1"/>
</dbReference>
<dbReference type="PANTHER" id="PTHR43420:SF44">
    <property type="entry name" value="ACETYLTRANSFERASE YPEA"/>
    <property type="match status" value="1"/>
</dbReference>
<dbReference type="PROSITE" id="PS51186">
    <property type="entry name" value="GNAT"/>
    <property type="match status" value="1"/>
</dbReference>
<evidence type="ECO:0000256" key="5">
    <source>
        <dbReference type="SAM" id="MobiDB-lite"/>
    </source>
</evidence>
<sequence>MRLERETFVTDAWPEDAMRRELESPHGYYLVAVDDAPAPVPETEEGDAPDAAGATIDGAGGAAAPEYPPVGLLGYAGLLAPAGSGQGDIQTIAVAPAARGMGLGRGLMHALITQARRRHVAELFLEVRADNAIARALYASLGFRQIGVRRGYYQPDGVDAITMRLEVPAAVTRPAASGAHAALGMQPRRADAGEAR</sequence>
<evidence type="ECO:0000256" key="4">
    <source>
        <dbReference type="ARBA" id="ARBA00023315"/>
    </source>
</evidence>
<organism evidence="7 8">
    <name type="scientific">Agromyces albus</name>
    <dbReference type="NCBI Taxonomy" id="205332"/>
    <lineage>
        <taxon>Bacteria</taxon>
        <taxon>Bacillati</taxon>
        <taxon>Actinomycetota</taxon>
        <taxon>Actinomycetes</taxon>
        <taxon>Micrococcales</taxon>
        <taxon>Microbacteriaceae</taxon>
        <taxon>Agromyces</taxon>
    </lineage>
</organism>
<evidence type="ECO:0000259" key="6">
    <source>
        <dbReference type="PROSITE" id="PS51186"/>
    </source>
</evidence>
<evidence type="ECO:0000313" key="8">
    <source>
        <dbReference type="Proteomes" id="UP000293865"/>
    </source>
</evidence>
<evidence type="ECO:0000256" key="1">
    <source>
        <dbReference type="ARBA" id="ARBA00005395"/>
    </source>
</evidence>
<keyword evidence="2" id="KW-0963">Cytoplasm</keyword>
<dbReference type="OrthoDB" id="529907at2"/>
<dbReference type="EMBL" id="SDPN01000018">
    <property type="protein sequence ID" value="RXZ70000.1"/>
    <property type="molecule type" value="Genomic_DNA"/>
</dbReference>
<evidence type="ECO:0000256" key="3">
    <source>
        <dbReference type="ARBA" id="ARBA00022679"/>
    </source>
</evidence>
<dbReference type="GO" id="GO:0008080">
    <property type="term" value="F:N-acetyltransferase activity"/>
    <property type="evidence" value="ECO:0007669"/>
    <property type="project" value="InterPro"/>
</dbReference>
<dbReference type="InterPro" id="IPR050680">
    <property type="entry name" value="YpeA/RimI_acetyltransf"/>
</dbReference>
<dbReference type="InterPro" id="IPR016181">
    <property type="entry name" value="Acyl_CoA_acyltransferase"/>
</dbReference>
<dbReference type="Proteomes" id="UP000293865">
    <property type="component" value="Unassembled WGS sequence"/>
</dbReference>
<evidence type="ECO:0000256" key="2">
    <source>
        <dbReference type="ARBA" id="ARBA00022490"/>
    </source>
</evidence>
<dbReference type="NCBIfam" id="TIGR01575">
    <property type="entry name" value="rimI"/>
    <property type="match status" value="1"/>
</dbReference>
<dbReference type="InterPro" id="IPR006464">
    <property type="entry name" value="AcTrfase_RimI/Ard1"/>
</dbReference>
<dbReference type="InterPro" id="IPR000182">
    <property type="entry name" value="GNAT_dom"/>
</dbReference>
<feature type="domain" description="N-acetyltransferase" evidence="6">
    <location>
        <begin position="1"/>
        <end position="168"/>
    </location>
</feature>
<dbReference type="Pfam" id="PF00583">
    <property type="entry name" value="Acetyltransf_1"/>
    <property type="match status" value="1"/>
</dbReference>
<dbReference type="PANTHER" id="PTHR43420">
    <property type="entry name" value="ACETYLTRANSFERASE"/>
    <property type="match status" value="1"/>
</dbReference>
<comment type="caution">
    <text evidence="7">The sequence shown here is derived from an EMBL/GenBank/DDBJ whole genome shotgun (WGS) entry which is preliminary data.</text>
</comment>
<dbReference type="CDD" id="cd04301">
    <property type="entry name" value="NAT_SF"/>
    <property type="match status" value="1"/>
</dbReference>